<dbReference type="InterPro" id="IPR015421">
    <property type="entry name" value="PyrdxlP-dep_Trfase_major"/>
</dbReference>
<comment type="function">
    <text evidence="2">Catalyzes the reversible conversion of 3-phosphohydroxypyruvate to phosphoserine and of 3-hydroxy-2-oxo-4-phosphonooxybutanoate to phosphohydroxythreonine.</text>
</comment>
<evidence type="ECO:0000313" key="18">
    <source>
        <dbReference type="Proteomes" id="UP000224915"/>
    </source>
</evidence>
<dbReference type="EMBL" id="PDJD01000001">
    <property type="protein sequence ID" value="PFG20505.1"/>
    <property type="molecule type" value="Genomic_DNA"/>
</dbReference>
<evidence type="ECO:0000256" key="7">
    <source>
        <dbReference type="ARBA" id="ARBA00022576"/>
    </source>
</evidence>
<dbReference type="SUPFAM" id="SSF53383">
    <property type="entry name" value="PLP-dependent transferases"/>
    <property type="match status" value="1"/>
</dbReference>
<evidence type="ECO:0000256" key="6">
    <source>
        <dbReference type="ARBA" id="ARBA00022490"/>
    </source>
</evidence>
<dbReference type="InterPro" id="IPR015422">
    <property type="entry name" value="PyrdxlP-dep_Trfase_small"/>
</dbReference>
<dbReference type="EC" id="2.6.1.52" evidence="5"/>
<comment type="pathway">
    <text evidence="3">Amino-acid biosynthesis; L-serine biosynthesis; L-serine from 3-phospho-D-glycerate: step 2/3.</text>
</comment>
<dbReference type="AlphaFoldDB" id="A0A2A9D2M7"/>
<dbReference type="Pfam" id="PF00266">
    <property type="entry name" value="Aminotran_5"/>
    <property type="match status" value="1"/>
</dbReference>
<comment type="catalytic activity">
    <reaction evidence="14">
        <text>4-(phosphooxy)-L-threonine + 2-oxoglutarate = (R)-3-hydroxy-2-oxo-4-phosphooxybutanoate + L-glutamate</text>
        <dbReference type="Rhea" id="RHEA:16573"/>
        <dbReference type="ChEBI" id="CHEBI:16810"/>
        <dbReference type="ChEBI" id="CHEBI:29985"/>
        <dbReference type="ChEBI" id="CHEBI:58452"/>
        <dbReference type="ChEBI" id="CHEBI:58538"/>
        <dbReference type="EC" id="2.6.1.52"/>
    </reaction>
</comment>
<keyword evidence="10" id="KW-0663">Pyridoxal phosphate</keyword>
<evidence type="ECO:0000256" key="2">
    <source>
        <dbReference type="ARBA" id="ARBA00003483"/>
    </source>
</evidence>
<dbReference type="UniPathway" id="UPA00135">
    <property type="reaction ID" value="UER00197"/>
</dbReference>
<feature type="domain" description="Aminotransferase class V" evidence="16">
    <location>
        <begin position="40"/>
        <end position="336"/>
    </location>
</feature>
<evidence type="ECO:0000256" key="13">
    <source>
        <dbReference type="ARBA" id="ARBA00031421"/>
    </source>
</evidence>
<dbReference type="InterPro" id="IPR015424">
    <property type="entry name" value="PyrdxlP-dep_Trfase"/>
</dbReference>
<dbReference type="GO" id="GO:0004760">
    <property type="term" value="F:L-serine-pyruvate transaminase activity"/>
    <property type="evidence" value="ECO:0007669"/>
    <property type="project" value="TreeGrafter"/>
</dbReference>
<keyword evidence="7 17" id="KW-0032">Aminotransferase</keyword>
<dbReference type="GO" id="GO:0008453">
    <property type="term" value="F:alanine-glyoxylate transaminase activity"/>
    <property type="evidence" value="ECO:0007669"/>
    <property type="project" value="TreeGrafter"/>
</dbReference>
<evidence type="ECO:0000256" key="8">
    <source>
        <dbReference type="ARBA" id="ARBA00022605"/>
    </source>
</evidence>
<dbReference type="GO" id="GO:0006564">
    <property type="term" value="P:L-serine biosynthetic process"/>
    <property type="evidence" value="ECO:0007669"/>
    <property type="project" value="UniProtKB-KW"/>
</dbReference>
<evidence type="ECO:0000313" key="17">
    <source>
        <dbReference type="EMBL" id="PFG20505.1"/>
    </source>
</evidence>
<dbReference type="InterPro" id="IPR022278">
    <property type="entry name" value="Pser_aminoTfrase"/>
</dbReference>
<organism evidence="17 18">
    <name type="scientific">Serinibacter salmoneus</name>
    <dbReference type="NCBI Taxonomy" id="556530"/>
    <lineage>
        <taxon>Bacteria</taxon>
        <taxon>Bacillati</taxon>
        <taxon>Actinomycetota</taxon>
        <taxon>Actinomycetes</taxon>
        <taxon>Micrococcales</taxon>
        <taxon>Beutenbergiaceae</taxon>
        <taxon>Serinibacter</taxon>
    </lineage>
</organism>
<dbReference type="PANTHER" id="PTHR21152:SF40">
    <property type="entry name" value="ALANINE--GLYOXYLATE AMINOTRANSFERASE"/>
    <property type="match status" value="1"/>
</dbReference>
<sequence length="379" mass="40112">MPTPSEITIPASLLPADGRFGSGPSRVRPAQLATLSALGATVMGTSHRQPPVRDLVRRARSGIAQLLGAPSGYEVLLGNGGSTAFWDAATFGLVRSQAHHAVYGEFSGKFASATAAAPFLRDSRITRSEPGTLAIAEATAGVDVVAWAHNETSTGVVAPVVRPSWGGEGEPPLALVDATSIAGAAPVDLTQTDVYYFAPQKVFGADGGLWLAICSPRAIARIEEIAGSERWIPESLSLAAALANSRQDQTLNTPAVATLILLVDQIEWILGNGGLDWAASRSRESSSHLYAWAERRTWASPFVAQPSHRSPVVATIDLAPEVSATEVIRVLREHGILDVFPYRKLGRNQLRVGVFPAVEPSDVRALTECIDHVVAQLLG</sequence>
<evidence type="ECO:0000256" key="14">
    <source>
        <dbReference type="ARBA" id="ARBA00047630"/>
    </source>
</evidence>
<evidence type="ECO:0000259" key="16">
    <source>
        <dbReference type="Pfam" id="PF00266"/>
    </source>
</evidence>
<dbReference type="PANTHER" id="PTHR21152">
    <property type="entry name" value="AMINOTRANSFERASE CLASS V"/>
    <property type="match status" value="1"/>
</dbReference>
<proteinExistence type="inferred from homology"/>
<comment type="similarity">
    <text evidence="4">Belongs to the class-V pyridoxal-phosphate-dependent aminotransferase family. SerC subfamily.</text>
</comment>
<name>A0A2A9D2M7_9MICO</name>
<dbReference type="OrthoDB" id="975012at2"/>
<evidence type="ECO:0000256" key="10">
    <source>
        <dbReference type="ARBA" id="ARBA00022898"/>
    </source>
</evidence>
<evidence type="ECO:0000256" key="15">
    <source>
        <dbReference type="ARBA" id="ARBA00049007"/>
    </source>
</evidence>
<keyword evidence="9 17" id="KW-0808">Transferase</keyword>
<evidence type="ECO:0000256" key="5">
    <source>
        <dbReference type="ARBA" id="ARBA00013030"/>
    </source>
</evidence>
<keyword evidence="12" id="KW-0718">Serine biosynthesis</keyword>
<keyword evidence="8" id="KW-0028">Amino-acid biosynthesis</keyword>
<accession>A0A2A9D2M7</accession>
<keyword evidence="18" id="KW-1185">Reference proteome</keyword>
<evidence type="ECO:0000256" key="3">
    <source>
        <dbReference type="ARBA" id="ARBA00005099"/>
    </source>
</evidence>
<comment type="cofactor">
    <cofactor evidence="1">
        <name>pyridoxal 5'-phosphate</name>
        <dbReference type="ChEBI" id="CHEBI:597326"/>
    </cofactor>
</comment>
<comment type="catalytic activity">
    <reaction evidence="15">
        <text>O-phospho-L-serine + 2-oxoglutarate = 3-phosphooxypyruvate + L-glutamate</text>
        <dbReference type="Rhea" id="RHEA:14329"/>
        <dbReference type="ChEBI" id="CHEBI:16810"/>
        <dbReference type="ChEBI" id="CHEBI:18110"/>
        <dbReference type="ChEBI" id="CHEBI:29985"/>
        <dbReference type="ChEBI" id="CHEBI:57524"/>
        <dbReference type="EC" id="2.6.1.52"/>
    </reaction>
</comment>
<comment type="caution">
    <text evidence="17">The sequence shown here is derived from an EMBL/GenBank/DDBJ whole genome shotgun (WGS) entry which is preliminary data.</text>
</comment>
<keyword evidence="6" id="KW-0963">Cytoplasm</keyword>
<evidence type="ECO:0000256" key="11">
    <source>
        <dbReference type="ARBA" id="ARBA00023096"/>
    </source>
</evidence>
<keyword evidence="11" id="KW-0664">Pyridoxine biosynthesis</keyword>
<evidence type="ECO:0000256" key="1">
    <source>
        <dbReference type="ARBA" id="ARBA00001933"/>
    </source>
</evidence>
<dbReference type="Gene3D" id="3.90.1150.10">
    <property type="entry name" value="Aspartate Aminotransferase, domain 1"/>
    <property type="match status" value="1"/>
</dbReference>
<dbReference type="InterPro" id="IPR000192">
    <property type="entry name" value="Aminotrans_V_dom"/>
</dbReference>
<evidence type="ECO:0000256" key="9">
    <source>
        <dbReference type="ARBA" id="ARBA00022679"/>
    </source>
</evidence>
<dbReference type="NCBIfam" id="TIGR01366">
    <property type="entry name" value="serC_3"/>
    <property type="match status" value="1"/>
</dbReference>
<evidence type="ECO:0000256" key="4">
    <source>
        <dbReference type="ARBA" id="ARBA00006904"/>
    </source>
</evidence>
<gene>
    <name evidence="17" type="ORF">ATL40_2108</name>
</gene>
<dbReference type="GO" id="GO:0019265">
    <property type="term" value="P:glycine biosynthetic process, by transamination of glyoxylate"/>
    <property type="evidence" value="ECO:0007669"/>
    <property type="project" value="TreeGrafter"/>
</dbReference>
<dbReference type="GO" id="GO:0008615">
    <property type="term" value="P:pyridoxine biosynthetic process"/>
    <property type="evidence" value="ECO:0007669"/>
    <property type="project" value="UniProtKB-KW"/>
</dbReference>
<dbReference type="GO" id="GO:0004648">
    <property type="term" value="F:O-phospho-L-serine:2-oxoglutarate aminotransferase activity"/>
    <property type="evidence" value="ECO:0007669"/>
    <property type="project" value="UniProtKB-EC"/>
</dbReference>
<protein>
    <recommendedName>
        <fullName evidence="5">phosphoserine transaminase</fullName>
        <ecNumber evidence="5">2.6.1.52</ecNumber>
    </recommendedName>
    <alternativeName>
        <fullName evidence="13">Phosphohydroxythreonine aminotransferase</fullName>
    </alternativeName>
</protein>
<evidence type="ECO:0000256" key="12">
    <source>
        <dbReference type="ARBA" id="ARBA00023299"/>
    </source>
</evidence>
<dbReference type="Gene3D" id="3.40.640.10">
    <property type="entry name" value="Type I PLP-dependent aspartate aminotransferase-like (Major domain)"/>
    <property type="match status" value="1"/>
</dbReference>
<dbReference type="PIRSF" id="PIRSF000525">
    <property type="entry name" value="SerC"/>
    <property type="match status" value="1"/>
</dbReference>
<dbReference type="Proteomes" id="UP000224915">
    <property type="component" value="Unassembled WGS sequence"/>
</dbReference>
<reference evidence="17 18" key="1">
    <citation type="submission" date="2017-10" db="EMBL/GenBank/DDBJ databases">
        <title>Sequencing the genomes of 1000 actinobacteria strains.</title>
        <authorList>
            <person name="Klenk H.-P."/>
        </authorList>
    </citation>
    <scope>NUCLEOTIDE SEQUENCE [LARGE SCALE GENOMIC DNA]</scope>
    <source>
        <strain evidence="17 18">DSM 21801</strain>
    </source>
</reference>
<dbReference type="InterPro" id="IPR006272">
    <property type="entry name" value="Pser_aminoTfrase_mycobac"/>
</dbReference>
<dbReference type="RefSeq" id="WP_098469466.1">
    <property type="nucleotide sequence ID" value="NZ_PDJD01000001.1"/>
</dbReference>